<dbReference type="EMBL" id="BNEK01000005">
    <property type="protein sequence ID" value="GHJ32747.1"/>
    <property type="molecule type" value="Genomic_DNA"/>
</dbReference>
<dbReference type="Pfam" id="PF13788">
    <property type="entry name" value="DUF4180"/>
    <property type="match status" value="1"/>
</dbReference>
<accession>A0ABQ3UAW6</accession>
<gene>
    <name evidence="2" type="ORF">TPA0910_71800</name>
</gene>
<evidence type="ECO:0000313" key="2">
    <source>
        <dbReference type="EMBL" id="GHJ32747.1"/>
    </source>
</evidence>
<sequence length="134" mass="14768">MPSTASGRGISLAAMSELLTIHDVPVLLCAPEGGTIGGERDALDLIGDAGYQGAQWVVLPVERFDEAFFRLSTRVAGDIIQKFVQYAMGLVVLGDISRHTENSSALRDFVRECNRGRQTWFLADIEELRERLKS</sequence>
<protein>
    <recommendedName>
        <fullName evidence="1">DUF4180 domain-containing protein</fullName>
    </recommendedName>
</protein>
<organism evidence="2 3">
    <name type="scientific">Streptomyces hygroscopicus</name>
    <dbReference type="NCBI Taxonomy" id="1912"/>
    <lineage>
        <taxon>Bacteria</taxon>
        <taxon>Bacillati</taxon>
        <taxon>Actinomycetota</taxon>
        <taxon>Actinomycetes</taxon>
        <taxon>Kitasatosporales</taxon>
        <taxon>Streptomycetaceae</taxon>
        <taxon>Streptomyces</taxon>
        <taxon>Streptomyces violaceusniger group</taxon>
    </lineage>
</organism>
<evidence type="ECO:0000259" key="1">
    <source>
        <dbReference type="Pfam" id="PF13788"/>
    </source>
</evidence>
<evidence type="ECO:0000313" key="3">
    <source>
        <dbReference type="Proteomes" id="UP001054854"/>
    </source>
</evidence>
<reference evidence="2" key="1">
    <citation type="submission" date="2024-05" db="EMBL/GenBank/DDBJ databases">
        <title>Whole genome shotgun sequence of Streptomyces hygroscopicus NBRC 113678.</title>
        <authorList>
            <person name="Komaki H."/>
            <person name="Tamura T."/>
        </authorList>
    </citation>
    <scope>NUCLEOTIDE SEQUENCE</scope>
    <source>
        <strain evidence="2">N11-34</strain>
    </source>
</reference>
<comment type="caution">
    <text evidence="2">The sequence shown here is derived from an EMBL/GenBank/DDBJ whole genome shotgun (WGS) entry which is preliminary data.</text>
</comment>
<keyword evidence="3" id="KW-1185">Reference proteome</keyword>
<dbReference type="Proteomes" id="UP001054854">
    <property type="component" value="Unassembled WGS sequence"/>
</dbReference>
<proteinExistence type="predicted"/>
<name>A0ABQ3UAW6_STRHY</name>
<feature type="domain" description="DUF4180" evidence="1">
    <location>
        <begin position="23"/>
        <end position="132"/>
    </location>
</feature>
<dbReference type="InterPro" id="IPR025438">
    <property type="entry name" value="DUF4180"/>
</dbReference>